<reference evidence="2 3" key="1">
    <citation type="journal article" date="2019" name="Int. J. Syst. Evol. Microbiol.">
        <title>Anaerobacillus alkaliphilus sp. nov., a novel alkaliphilic and moderately halophilic bacterium.</title>
        <authorList>
            <person name="Borsodi A.K."/>
            <person name="Aszalos J.M."/>
            <person name="Bihari P."/>
            <person name="Nagy I."/>
            <person name="Schumann P."/>
            <person name="Sproer C."/>
            <person name="Kovacs A.L."/>
            <person name="Boka K."/>
            <person name="Dobosy P."/>
            <person name="Ovari M."/>
            <person name="Szili-Kovacs T."/>
            <person name="Toth E."/>
        </authorList>
    </citation>
    <scope>NUCLEOTIDE SEQUENCE [LARGE SCALE GENOMIC DNA]</scope>
    <source>
        <strain evidence="2 3">B16-10</strain>
    </source>
</reference>
<name>A0A4Q0VZ04_9BACI</name>
<gene>
    <name evidence="2" type="ORF">DS745_04200</name>
</gene>
<keyword evidence="1" id="KW-0812">Transmembrane</keyword>
<feature type="transmembrane region" description="Helical" evidence="1">
    <location>
        <begin position="79"/>
        <end position="97"/>
    </location>
</feature>
<dbReference type="Proteomes" id="UP000290649">
    <property type="component" value="Unassembled WGS sequence"/>
</dbReference>
<organism evidence="2 3">
    <name type="scientific">Anaerobacillus alkaliphilus</name>
    <dbReference type="NCBI Taxonomy" id="1548597"/>
    <lineage>
        <taxon>Bacteria</taxon>
        <taxon>Bacillati</taxon>
        <taxon>Bacillota</taxon>
        <taxon>Bacilli</taxon>
        <taxon>Bacillales</taxon>
        <taxon>Bacillaceae</taxon>
        <taxon>Anaerobacillus</taxon>
    </lineage>
</organism>
<comment type="caution">
    <text evidence="2">The sequence shown here is derived from an EMBL/GenBank/DDBJ whole genome shotgun (WGS) entry which is preliminary data.</text>
</comment>
<evidence type="ECO:0000313" key="2">
    <source>
        <dbReference type="EMBL" id="RXJ04592.1"/>
    </source>
</evidence>
<sequence>MTKEEFVRRLRVELEGHPRGDEIVAEYADYMEQKHRDLLLVGNNEFEAEALVISQLEDPKTIARHYSSGLNSTKEFSKVLLINYLLFVIGLLLTSIYTLYQTTVVSQLWFYLVGQKWFILVGYCLLWACIGFSIGKKFGFKGRELHKRIFRFSLIPNYLLMLLVLYLEPIQHWFNPLLTPEFVIMCVIVTLLFYPISKISFKMGILKGI</sequence>
<evidence type="ECO:0008006" key="4">
    <source>
        <dbReference type="Google" id="ProtNLM"/>
    </source>
</evidence>
<protein>
    <recommendedName>
        <fullName evidence="4">DUF1700 domain-containing protein</fullName>
    </recommendedName>
</protein>
<feature type="transmembrane region" description="Helical" evidence="1">
    <location>
        <begin position="117"/>
        <end position="136"/>
    </location>
</feature>
<feature type="transmembrane region" description="Helical" evidence="1">
    <location>
        <begin position="173"/>
        <end position="194"/>
    </location>
</feature>
<feature type="transmembrane region" description="Helical" evidence="1">
    <location>
        <begin position="148"/>
        <end position="167"/>
    </location>
</feature>
<dbReference type="AlphaFoldDB" id="A0A4Q0VZ04"/>
<evidence type="ECO:0000256" key="1">
    <source>
        <dbReference type="SAM" id="Phobius"/>
    </source>
</evidence>
<dbReference type="EMBL" id="QOUX01000001">
    <property type="protein sequence ID" value="RXJ04592.1"/>
    <property type="molecule type" value="Genomic_DNA"/>
</dbReference>
<proteinExistence type="predicted"/>
<keyword evidence="3" id="KW-1185">Reference proteome</keyword>
<keyword evidence="1" id="KW-1133">Transmembrane helix</keyword>
<evidence type="ECO:0000313" key="3">
    <source>
        <dbReference type="Proteomes" id="UP000290649"/>
    </source>
</evidence>
<accession>A0A4Q0VZ04</accession>
<keyword evidence="1" id="KW-0472">Membrane</keyword>